<proteinExistence type="predicted"/>
<protein>
    <submittedName>
        <fullName evidence="1">Uncharacterized protein</fullName>
    </submittedName>
</protein>
<evidence type="ECO:0000313" key="1">
    <source>
        <dbReference type="EMBL" id="RMH87601.1"/>
    </source>
</evidence>
<dbReference type="RefSeq" id="WP_122102532.1">
    <property type="nucleotide sequence ID" value="NZ_RFLY01000027.1"/>
</dbReference>
<dbReference type="AlphaFoldDB" id="A0A3M2HD30"/>
<organism evidence="1 2">
    <name type="scientific">Solilutibacter pythonis</name>
    <dbReference type="NCBI Taxonomy" id="2483112"/>
    <lineage>
        <taxon>Bacteria</taxon>
        <taxon>Pseudomonadati</taxon>
        <taxon>Pseudomonadota</taxon>
        <taxon>Gammaproteobacteria</taxon>
        <taxon>Lysobacterales</taxon>
        <taxon>Lysobacteraceae</taxon>
        <taxon>Solilutibacter</taxon>
    </lineage>
</organism>
<gene>
    <name evidence="1" type="ORF">EBB59_12750</name>
</gene>
<dbReference type="EMBL" id="RFLY01000027">
    <property type="protein sequence ID" value="RMH87601.1"/>
    <property type="molecule type" value="Genomic_DNA"/>
</dbReference>
<evidence type="ECO:0000313" key="2">
    <source>
        <dbReference type="Proteomes" id="UP000275012"/>
    </source>
</evidence>
<dbReference type="Proteomes" id="UP000275012">
    <property type="component" value="Unassembled WGS sequence"/>
</dbReference>
<dbReference type="OrthoDB" id="1453393at2"/>
<accession>A0A3M2HD30</accession>
<keyword evidence="2" id="KW-1185">Reference proteome</keyword>
<comment type="caution">
    <text evidence="1">The sequence shown here is derived from an EMBL/GenBank/DDBJ whole genome shotgun (WGS) entry which is preliminary data.</text>
</comment>
<sequence>MDGYWFTSSLFLVEPGRDGEVNPGSCGRQLAAWLKKKLEWRGYNVEPIITEDWGYCLMLSRDPFLLWVGCGYAEDSVADDPTNGEITWHCFSVVEIPFIKRLFGKPDTSAALSRLDADLWAILSAEPAITLEMIP</sequence>
<reference evidence="1 2" key="1">
    <citation type="submission" date="2018-10" db="EMBL/GenBank/DDBJ databases">
        <title>Proposal of Lysobacter pythonis sp. nov. isolated from royal pythons (Python regius).</title>
        <authorList>
            <person name="Hans-Juergen B."/>
            <person name="Huptas C."/>
            <person name="Sandra B."/>
            <person name="Igor L."/>
            <person name="Joachim S."/>
            <person name="Siegfried S."/>
            <person name="Mareike W."/>
            <person name="Peter K."/>
        </authorList>
    </citation>
    <scope>NUCLEOTIDE SEQUENCE [LARGE SCALE GENOMIC DNA]</scope>
    <source>
        <strain evidence="1 2">4284/11</strain>
    </source>
</reference>
<name>A0A3M2HD30_9GAMM</name>